<dbReference type="Proteomes" id="UP000270296">
    <property type="component" value="Unassembled WGS sequence"/>
</dbReference>
<feature type="domain" description="WAP" evidence="5">
    <location>
        <begin position="445"/>
        <end position="492"/>
    </location>
</feature>
<evidence type="ECO:0000313" key="6">
    <source>
        <dbReference type="EMBL" id="VDP03126.1"/>
    </source>
</evidence>
<reference evidence="8" key="1">
    <citation type="submission" date="2016-06" db="UniProtKB">
        <authorList>
            <consortium name="WormBaseParasite"/>
        </authorList>
    </citation>
    <scope>IDENTIFICATION</scope>
</reference>
<feature type="domain" description="Thyroglobulin type-1" evidence="3">
    <location>
        <begin position="76"/>
        <end position="141"/>
    </location>
</feature>
<dbReference type="InterPro" id="IPR036645">
    <property type="entry name" value="Elafin-like_sf"/>
</dbReference>
<evidence type="ECO:0000313" key="8">
    <source>
        <dbReference type="WBParaSite" id="SBAD_0000421201-mRNA-1"/>
    </source>
</evidence>
<keyword evidence="1 2" id="KW-1015">Disulfide bond</keyword>
<dbReference type="SUPFAM" id="SSF57610">
    <property type="entry name" value="Thyroglobulin type-1 domain"/>
    <property type="match status" value="4"/>
</dbReference>
<dbReference type="AlphaFoldDB" id="A0A183IK85"/>
<evidence type="ECO:0000259" key="5">
    <source>
        <dbReference type="PROSITE" id="PS51390"/>
    </source>
</evidence>
<feature type="domain" description="Antistasin-like" evidence="4">
    <location>
        <begin position="337"/>
        <end position="363"/>
    </location>
</feature>
<dbReference type="Gene3D" id="4.10.800.10">
    <property type="entry name" value="Thyroglobulin type-1"/>
    <property type="match status" value="4"/>
</dbReference>
<dbReference type="SMART" id="SM00211">
    <property type="entry name" value="TY"/>
    <property type="match status" value="4"/>
</dbReference>
<dbReference type="CDD" id="cd00199">
    <property type="entry name" value="WAP"/>
    <property type="match status" value="1"/>
</dbReference>
<feature type="domain" description="WAP" evidence="5">
    <location>
        <begin position="499"/>
        <end position="551"/>
    </location>
</feature>
<gene>
    <name evidence="6" type="ORF">SBAD_LOCUS4031</name>
</gene>
<evidence type="ECO:0000259" key="4">
    <source>
        <dbReference type="PROSITE" id="PS51252"/>
    </source>
</evidence>
<dbReference type="Pfam" id="PF02822">
    <property type="entry name" value="Antistasin"/>
    <property type="match status" value="3"/>
</dbReference>
<dbReference type="EMBL" id="UZAM01008082">
    <property type="protein sequence ID" value="VDP03126.1"/>
    <property type="molecule type" value="Genomic_DNA"/>
</dbReference>
<comment type="caution">
    <text evidence="2">Lacks conserved residue(s) required for the propagation of feature annotation.</text>
</comment>
<proteinExistence type="predicted"/>
<dbReference type="Pfam" id="PF14625">
    <property type="entry name" value="Lustrin_cystein"/>
    <property type="match status" value="3"/>
</dbReference>
<dbReference type="InterPro" id="IPR036857">
    <property type="entry name" value="Thyroglobulin_1_sf"/>
</dbReference>
<dbReference type="PRINTS" id="PR00003">
    <property type="entry name" value="4DISULPHCORE"/>
</dbReference>
<feature type="domain" description="Thyroglobulin type-1" evidence="3">
    <location>
        <begin position="267"/>
        <end position="331"/>
    </location>
</feature>
<dbReference type="PROSITE" id="PS51390">
    <property type="entry name" value="WAP"/>
    <property type="match status" value="5"/>
</dbReference>
<evidence type="ECO:0000259" key="3">
    <source>
        <dbReference type="PROSITE" id="PS51162"/>
    </source>
</evidence>
<dbReference type="PROSITE" id="PS51162">
    <property type="entry name" value="THYROGLOBULIN_1_2"/>
    <property type="match status" value="4"/>
</dbReference>
<dbReference type="SMART" id="SM00289">
    <property type="entry name" value="WR1"/>
    <property type="match status" value="6"/>
</dbReference>
<dbReference type="Pfam" id="PF00086">
    <property type="entry name" value="Thyroglobulin_1"/>
    <property type="match status" value="4"/>
</dbReference>
<protein>
    <submittedName>
        <fullName evidence="8">Thyroglobulin type-1 domain-containing protein</fullName>
    </submittedName>
</protein>
<feature type="domain" description="Antistasin-like" evidence="4">
    <location>
        <begin position="628"/>
        <end position="653"/>
    </location>
</feature>
<organism evidence="8">
    <name type="scientific">Soboliphyme baturini</name>
    <dbReference type="NCBI Taxonomy" id="241478"/>
    <lineage>
        <taxon>Eukaryota</taxon>
        <taxon>Metazoa</taxon>
        <taxon>Ecdysozoa</taxon>
        <taxon>Nematoda</taxon>
        <taxon>Enoplea</taxon>
        <taxon>Dorylaimia</taxon>
        <taxon>Dioctophymatida</taxon>
        <taxon>Dioctophymatoidea</taxon>
        <taxon>Soboliphymatidae</taxon>
        <taxon>Soboliphyme</taxon>
    </lineage>
</organism>
<dbReference type="GO" id="GO:0004867">
    <property type="term" value="F:serine-type endopeptidase inhibitor activity"/>
    <property type="evidence" value="ECO:0007669"/>
    <property type="project" value="InterPro"/>
</dbReference>
<dbReference type="WBParaSite" id="SBAD_0000421201-mRNA-1">
    <property type="protein sequence ID" value="SBAD_0000421201-mRNA-1"/>
    <property type="gene ID" value="SBAD_0000421201"/>
</dbReference>
<dbReference type="SUPFAM" id="SSF57256">
    <property type="entry name" value="Elafin-like"/>
    <property type="match status" value="2"/>
</dbReference>
<feature type="domain" description="Thyroglobulin type-1" evidence="3">
    <location>
        <begin position="903"/>
        <end position="970"/>
    </location>
</feature>
<evidence type="ECO:0000256" key="2">
    <source>
        <dbReference type="PROSITE-ProRule" id="PRU00500"/>
    </source>
</evidence>
<dbReference type="Gene3D" id="2.10.22.10">
    <property type="entry name" value="Antistasin, domain 1"/>
    <property type="match status" value="2"/>
</dbReference>
<feature type="disulfide bond" evidence="2">
    <location>
        <begin position="270"/>
        <end position="289"/>
    </location>
</feature>
<evidence type="ECO:0000313" key="7">
    <source>
        <dbReference type="Proteomes" id="UP000270296"/>
    </source>
</evidence>
<feature type="disulfide bond" evidence="2">
    <location>
        <begin position="300"/>
        <end position="307"/>
    </location>
</feature>
<keyword evidence="7" id="KW-1185">Reference proteome</keyword>
<dbReference type="SMART" id="SM00217">
    <property type="entry name" value="WAP"/>
    <property type="match status" value="6"/>
</dbReference>
<accession>A0A183IK85</accession>
<feature type="domain" description="Antistasin-like" evidence="4">
    <location>
        <begin position="976"/>
        <end position="1001"/>
    </location>
</feature>
<dbReference type="Gene3D" id="4.10.75.10">
    <property type="entry name" value="Elafin-like"/>
    <property type="match status" value="6"/>
</dbReference>
<dbReference type="InterPro" id="IPR008197">
    <property type="entry name" value="WAP_dom"/>
</dbReference>
<feature type="domain" description="Thyroglobulin type-1" evidence="3">
    <location>
        <begin position="553"/>
        <end position="622"/>
    </location>
</feature>
<dbReference type="GO" id="GO:0005576">
    <property type="term" value="C:extracellular region"/>
    <property type="evidence" value="ECO:0007669"/>
    <property type="project" value="InterPro"/>
</dbReference>
<dbReference type="Pfam" id="PF00095">
    <property type="entry name" value="WAP"/>
    <property type="match status" value="6"/>
</dbReference>
<dbReference type="PROSITE" id="PS00484">
    <property type="entry name" value="THYROGLOBULIN_1_1"/>
    <property type="match status" value="3"/>
</dbReference>
<feature type="domain" description="WAP" evidence="5">
    <location>
        <begin position="850"/>
        <end position="901"/>
    </location>
</feature>
<dbReference type="InterPro" id="IPR004094">
    <property type="entry name" value="Antistasin-like"/>
</dbReference>
<feature type="domain" description="WAP" evidence="5">
    <location>
        <begin position="795"/>
        <end position="844"/>
    </location>
</feature>
<dbReference type="OrthoDB" id="5806506at2759"/>
<dbReference type="InterPro" id="IPR011061">
    <property type="entry name" value="Hirudin/antistatin"/>
</dbReference>
<dbReference type="InterPro" id="IPR028150">
    <property type="entry name" value="Lustrin_cystein"/>
</dbReference>
<dbReference type="CDD" id="cd00191">
    <property type="entry name" value="TY"/>
    <property type="match status" value="4"/>
</dbReference>
<dbReference type="SUPFAM" id="SSF57262">
    <property type="entry name" value="Leech antihemostatic proteins"/>
    <property type="match status" value="3"/>
</dbReference>
<evidence type="ECO:0000256" key="1">
    <source>
        <dbReference type="ARBA" id="ARBA00023157"/>
    </source>
</evidence>
<reference evidence="6 7" key="2">
    <citation type="submission" date="2018-11" db="EMBL/GenBank/DDBJ databases">
        <authorList>
            <consortium name="Pathogen Informatics"/>
        </authorList>
    </citation>
    <scope>NUCLEOTIDE SEQUENCE [LARGE SCALE GENOMIC DNA]</scope>
</reference>
<dbReference type="InterPro" id="IPR000716">
    <property type="entry name" value="Thyroglobulin_1"/>
</dbReference>
<dbReference type="PROSITE" id="PS51252">
    <property type="entry name" value="ANTISTASIN"/>
    <property type="match status" value="3"/>
</dbReference>
<dbReference type="InterPro" id="IPR006150">
    <property type="entry name" value="Cys_repeat_1"/>
</dbReference>
<sequence>AECNNGRPNVQIAPTEFANILHSQDSRISEPLCPRDFPSGQVECLSNCHGDEDCEGGEKCCFNGCAQVCTALNAQGRACRVLRKAVDLLPFGTMIDGYVPECDASGAFKSRQCDQHHCWCVDPEGREIHGTKVTASHPIDCVTPQRHDCRHNQICNASACVYGLKTDDNGCPLSGCPCRNLCDGIQCVNTFETCQSVSKDCVSASSTSCLKRHLTSPLGLINPCQSGRPAKQPISEVVIFCDSTTDCGDEHWCFEIGYFGKGLCCEFPSCIQMQEAMRQFTYSEYVPKCVANGDFDSVQCSTDGLKCWCVDQIGHEVPGTRISVSTGHPNCAFPRICVQTSCDIPFCPYGFQMDDSGCPLCECKNPCKRMKCKRSFEVCVMEKINCGSNSCSGIPRCILNACPQGTPLVEPSTFVVSKCMNDESCLAIRGYCKLYGQPEGNSFVGSTKPGFCPLSNVVLQQVCDRSCVSDSDCSGPTKCCKVGCSYRCVEPNTSLPVIKDQKYGLCPFLTDVSQRSCIASRPSSQCSTDFDCPGIKKCCSDGCTNVCLYAQVTSGCLHQRAAIETILSSSGTLPQNQLFVPECDKDGKFTNVQCNVQRCWCVDERGVEIPGTRKPSGSDPDCYHPRICARLNCQMQCPFGVTLDDDGCQICKCHDPCHVNIRKLKLRCSICLQVIKCPYEFQICRLVQVECLLEPCLPVPKCKNTIICSNKKHLLEGLLNTCPKGEPFRDPTSWLAVKCDPKVYESCPPNHFCHLAGYQSYLGDCCSLQGNDNSTFFSSPLCNGFRSPQIGTQRLIKQDGTCPVFQAASTDKKLCTIECRSDYDCAGNGKCCFNGCGMSCIYNEALTNRILNKIGQCPKPLTIHLKKPQSSCSSSCASDQDCAGSQKCCKSSCGAQCAYPEIATGCLHQRATFELLKDESPYNQLDLPTCDIDGMFEAIQCNKNHCFCVNEKGWEVPGTRTELRRAPPNCRQPRSCPKWSCSKECLAGYTLNDDGCPLCECTDPCGKIRCGRSSDVCVAAKLSCTDDCPPLPLCIANPCSTGIPLRTTESELILCNSSSHCPSPYWCHEIGLLDQGVCCPGSQVSSRTGRCPKSPYKFDDLSTDATQTCTADEHCPNATEKCCFGGNRMLCLSMDFILYSRSSLNSATVFSRFFHE</sequence>
<feature type="domain" description="WAP" evidence="5">
    <location>
        <begin position="27"/>
        <end position="73"/>
    </location>
</feature>
<name>A0A183IK85_9BILA</name>